<feature type="region of interest" description="Disordered" evidence="1">
    <location>
        <begin position="1"/>
        <end position="43"/>
    </location>
</feature>
<evidence type="ECO:0000256" key="1">
    <source>
        <dbReference type="SAM" id="MobiDB-lite"/>
    </source>
</evidence>
<keyword evidence="3" id="KW-1185">Reference proteome</keyword>
<dbReference type="RefSeq" id="WP_057854755.1">
    <property type="nucleotide sequence ID" value="NZ_LLXX01000203.1"/>
</dbReference>
<dbReference type="AlphaFoldDB" id="A0A0R3LNN2"/>
<reference evidence="2 3" key="1">
    <citation type="submission" date="2014-03" db="EMBL/GenBank/DDBJ databases">
        <title>Bradyrhizobium valentinum sp. nov., isolated from effective nodules of Lupinus mariae-josephae, a lupine endemic of basic-lime soils in Eastern Spain.</title>
        <authorList>
            <person name="Duran D."/>
            <person name="Rey L."/>
            <person name="Navarro A."/>
            <person name="Busquets A."/>
            <person name="Imperial J."/>
            <person name="Ruiz-Argueso T."/>
        </authorList>
    </citation>
    <scope>NUCLEOTIDE SEQUENCE [LARGE SCALE GENOMIC DNA]</scope>
    <source>
        <strain evidence="2 3">LmjM3</strain>
    </source>
</reference>
<evidence type="ECO:0000313" key="2">
    <source>
        <dbReference type="EMBL" id="KRQ95277.1"/>
    </source>
</evidence>
<proteinExistence type="predicted"/>
<evidence type="ECO:0000313" key="3">
    <source>
        <dbReference type="Proteomes" id="UP000051913"/>
    </source>
</evidence>
<gene>
    <name evidence="2" type="ORF">CP49_28275</name>
</gene>
<dbReference type="EMBL" id="LLXX01000203">
    <property type="protein sequence ID" value="KRQ95277.1"/>
    <property type="molecule type" value="Genomic_DNA"/>
</dbReference>
<organism evidence="2 3">
    <name type="scientific">Bradyrhizobium valentinum</name>
    <dbReference type="NCBI Taxonomy" id="1518501"/>
    <lineage>
        <taxon>Bacteria</taxon>
        <taxon>Pseudomonadati</taxon>
        <taxon>Pseudomonadota</taxon>
        <taxon>Alphaproteobacteria</taxon>
        <taxon>Hyphomicrobiales</taxon>
        <taxon>Nitrobacteraceae</taxon>
        <taxon>Bradyrhizobium</taxon>
    </lineage>
</organism>
<accession>A0A0R3LNN2</accession>
<protein>
    <submittedName>
        <fullName evidence="2">Uncharacterized protein</fullName>
    </submittedName>
</protein>
<dbReference type="Proteomes" id="UP000051913">
    <property type="component" value="Unassembled WGS sequence"/>
</dbReference>
<feature type="compositionally biased region" description="Polar residues" evidence="1">
    <location>
        <begin position="8"/>
        <end position="29"/>
    </location>
</feature>
<sequence length="61" mass="6305">MSIIGTGSALSSLGLTGNPGAGTSFTANRTAAPGRLSGKTLTSRPDRFDLRRALFHKTASR</sequence>
<comment type="caution">
    <text evidence="2">The sequence shown here is derived from an EMBL/GenBank/DDBJ whole genome shotgun (WGS) entry which is preliminary data.</text>
</comment>
<name>A0A0R3LNN2_9BRAD</name>